<dbReference type="Gene3D" id="2.120.10.80">
    <property type="entry name" value="Kelch-type beta propeller"/>
    <property type="match status" value="1"/>
</dbReference>
<gene>
    <name evidence="4" type="ORF">L484_017293</name>
</gene>
<dbReference type="eggNOG" id="KOG1072">
    <property type="taxonomic scope" value="Eukaryota"/>
</dbReference>
<dbReference type="PANTHER" id="PTHR46344:SF26">
    <property type="entry name" value="F-BOX DOMAIN-CONTAINING PROTEIN"/>
    <property type="match status" value="1"/>
</dbReference>
<keyword evidence="1" id="KW-0880">Kelch repeat</keyword>
<dbReference type="InterPro" id="IPR057499">
    <property type="entry name" value="Kelch_FKB95"/>
</dbReference>
<proteinExistence type="predicted"/>
<sequence length="359" mass="40066">MEDQDSASDGMNQMEPTQQSLICGLPDDIALLCLARVPRKYHRILKCVSRRCRDLVCSEEWYSYRRKQKLDETWIYALCRDKLEQFCCYVLDPSSPRRCWMPIEGLPPRSLKRKGMCIEVLGKKIYLLGGCGWFEDATDEVYAYDASANAWSEDAPLSTARCYFACEVLNGKIYAIGGLSSKSSDSHSWDTYDPYASTWTSHSDLNIVPEIEDSFVMDGKIYIRCCTSPVTSHVYAVVYEPSSGIWQHADADMVSGWRGPAVVVDGTLYVLDQSSGTRLMMWKKETREWVPVGRLSPLLTRPPCRLVAVGTSIFVIGKGLSTVMLDVGKAGNVEGAMVSSSIPNLSSDDDVISCKCLTI</sequence>
<dbReference type="AlphaFoldDB" id="W9SHB4"/>
<evidence type="ECO:0000313" key="4">
    <source>
        <dbReference type="EMBL" id="EXC06827.1"/>
    </source>
</evidence>
<dbReference type="SUPFAM" id="SSF117281">
    <property type="entry name" value="Kelch motif"/>
    <property type="match status" value="1"/>
</dbReference>
<feature type="domain" description="F-box" evidence="3">
    <location>
        <begin position="25"/>
        <end position="65"/>
    </location>
</feature>
<evidence type="ECO:0000256" key="1">
    <source>
        <dbReference type="ARBA" id="ARBA00022441"/>
    </source>
</evidence>
<dbReference type="InterPro" id="IPR001810">
    <property type="entry name" value="F-box_dom"/>
</dbReference>
<keyword evidence="2" id="KW-0677">Repeat</keyword>
<dbReference type="KEGG" id="mnt:21400296"/>
<reference evidence="5" key="1">
    <citation type="submission" date="2013-01" db="EMBL/GenBank/DDBJ databases">
        <title>Draft Genome Sequence of a Mulberry Tree, Morus notabilis C.K. Schneid.</title>
        <authorList>
            <person name="He N."/>
            <person name="Zhao S."/>
        </authorList>
    </citation>
    <scope>NUCLEOTIDE SEQUENCE</scope>
</reference>
<name>W9SHB4_9ROSA</name>
<evidence type="ECO:0000256" key="2">
    <source>
        <dbReference type="ARBA" id="ARBA00022737"/>
    </source>
</evidence>
<dbReference type="SMART" id="SM00612">
    <property type="entry name" value="Kelch"/>
    <property type="match status" value="2"/>
</dbReference>
<dbReference type="SMART" id="SM00256">
    <property type="entry name" value="FBOX"/>
    <property type="match status" value="1"/>
</dbReference>
<organism evidence="4 5">
    <name type="scientific">Morus notabilis</name>
    <dbReference type="NCBI Taxonomy" id="981085"/>
    <lineage>
        <taxon>Eukaryota</taxon>
        <taxon>Viridiplantae</taxon>
        <taxon>Streptophyta</taxon>
        <taxon>Embryophyta</taxon>
        <taxon>Tracheophyta</taxon>
        <taxon>Spermatophyta</taxon>
        <taxon>Magnoliopsida</taxon>
        <taxon>eudicotyledons</taxon>
        <taxon>Gunneridae</taxon>
        <taxon>Pentapetalae</taxon>
        <taxon>rosids</taxon>
        <taxon>fabids</taxon>
        <taxon>Rosales</taxon>
        <taxon>Moraceae</taxon>
        <taxon>Moreae</taxon>
        <taxon>Morus</taxon>
    </lineage>
</organism>
<dbReference type="PANTHER" id="PTHR46344">
    <property type="entry name" value="OS02G0202900 PROTEIN"/>
    <property type="match status" value="1"/>
</dbReference>
<keyword evidence="5" id="KW-1185">Reference proteome</keyword>
<dbReference type="EMBL" id="KE345571">
    <property type="protein sequence ID" value="EXC06827.1"/>
    <property type="molecule type" value="Genomic_DNA"/>
</dbReference>
<accession>W9SHB4</accession>
<protein>
    <submittedName>
        <fullName evidence="4">F-box/kelch-repeat protein SKIP4</fullName>
    </submittedName>
</protein>
<dbReference type="CDD" id="cd22152">
    <property type="entry name" value="F-box_AtAFR-like"/>
    <property type="match status" value="1"/>
</dbReference>
<dbReference type="OrthoDB" id="68328at2759"/>
<evidence type="ECO:0000313" key="5">
    <source>
        <dbReference type="Proteomes" id="UP000030645"/>
    </source>
</evidence>
<dbReference type="InterPro" id="IPR015915">
    <property type="entry name" value="Kelch-typ_b-propeller"/>
</dbReference>
<dbReference type="Proteomes" id="UP000030645">
    <property type="component" value="Unassembled WGS sequence"/>
</dbReference>
<evidence type="ECO:0000259" key="3">
    <source>
        <dbReference type="SMART" id="SM00256"/>
    </source>
</evidence>
<dbReference type="Pfam" id="PF00646">
    <property type="entry name" value="F-box"/>
    <property type="match status" value="1"/>
</dbReference>
<dbReference type="InterPro" id="IPR006652">
    <property type="entry name" value="Kelch_1"/>
</dbReference>
<dbReference type="Pfam" id="PF25210">
    <property type="entry name" value="Kelch_FKB95"/>
    <property type="match status" value="1"/>
</dbReference>